<evidence type="ECO:0000256" key="2">
    <source>
        <dbReference type="SAM" id="SignalP"/>
    </source>
</evidence>
<dbReference type="EMBL" id="SDHW01000002">
    <property type="protein sequence ID" value="RXK60681.1"/>
    <property type="molecule type" value="Genomic_DNA"/>
</dbReference>
<evidence type="ECO:0000256" key="1">
    <source>
        <dbReference type="ARBA" id="ARBA00022801"/>
    </source>
</evidence>
<name>A0A4Q1CJ57_9BACT</name>
<feature type="chain" id="PRO_5020257985" evidence="2">
    <location>
        <begin position="22"/>
        <end position="327"/>
    </location>
</feature>
<dbReference type="PANTHER" id="PTHR48081:SF13">
    <property type="entry name" value="ALPHA_BETA HYDROLASE"/>
    <property type="match status" value="1"/>
</dbReference>
<dbReference type="PANTHER" id="PTHR48081">
    <property type="entry name" value="AB HYDROLASE SUPERFAMILY PROTEIN C4A8.06C"/>
    <property type="match status" value="1"/>
</dbReference>
<proteinExistence type="predicted"/>
<evidence type="ECO:0000313" key="5">
    <source>
        <dbReference type="Proteomes" id="UP000290204"/>
    </source>
</evidence>
<dbReference type="InterPro" id="IPR049492">
    <property type="entry name" value="BD-FAE-like_dom"/>
</dbReference>
<dbReference type="RefSeq" id="WP_129130642.1">
    <property type="nucleotide sequence ID" value="NZ_SDHW01000002.1"/>
</dbReference>
<dbReference type="GO" id="GO:0016787">
    <property type="term" value="F:hydrolase activity"/>
    <property type="evidence" value="ECO:0007669"/>
    <property type="project" value="UniProtKB-KW"/>
</dbReference>
<dbReference type="SUPFAM" id="SSF53474">
    <property type="entry name" value="alpha/beta-Hydrolases"/>
    <property type="match status" value="1"/>
</dbReference>
<evidence type="ECO:0000313" key="4">
    <source>
        <dbReference type="EMBL" id="RXK60681.1"/>
    </source>
</evidence>
<dbReference type="Pfam" id="PF20434">
    <property type="entry name" value="BD-FAE"/>
    <property type="match status" value="1"/>
</dbReference>
<protein>
    <submittedName>
        <fullName evidence="4">Alpha/beta hydrolase</fullName>
    </submittedName>
</protein>
<dbReference type="Proteomes" id="UP000290204">
    <property type="component" value="Unassembled WGS sequence"/>
</dbReference>
<keyword evidence="2" id="KW-0732">Signal</keyword>
<reference evidence="4 5" key="1">
    <citation type="submission" date="2019-01" db="EMBL/GenBank/DDBJ databases">
        <title>Lacibacter sp. strain TTM-7.</title>
        <authorList>
            <person name="Chen W.-M."/>
        </authorList>
    </citation>
    <scope>NUCLEOTIDE SEQUENCE [LARGE SCALE GENOMIC DNA]</scope>
    <source>
        <strain evidence="4 5">TTM-7</strain>
    </source>
</reference>
<dbReference type="InterPro" id="IPR029058">
    <property type="entry name" value="AB_hydrolase_fold"/>
</dbReference>
<evidence type="ECO:0000259" key="3">
    <source>
        <dbReference type="Pfam" id="PF20434"/>
    </source>
</evidence>
<dbReference type="Gene3D" id="3.40.50.1820">
    <property type="entry name" value="alpha/beta hydrolase"/>
    <property type="match status" value="1"/>
</dbReference>
<keyword evidence="5" id="KW-1185">Reference proteome</keyword>
<accession>A0A4Q1CJ57</accession>
<gene>
    <name evidence="4" type="ORF">ESA94_09465</name>
</gene>
<organism evidence="4 5">
    <name type="scientific">Lacibacter luteus</name>
    <dbReference type="NCBI Taxonomy" id="2508719"/>
    <lineage>
        <taxon>Bacteria</taxon>
        <taxon>Pseudomonadati</taxon>
        <taxon>Bacteroidota</taxon>
        <taxon>Chitinophagia</taxon>
        <taxon>Chitinophagales</taxon>
        <taxon>Chitinophagaceae</taxon>
        <taxon>Lacibacter</taxon>
    </lineage>
</organism>
<sequence length="327" mass="36151">MKLKIYKLSFLLLAACTSLYAQQKPIPIDSSYSVANVYKQIHKEFPHAVPAKDSVPANVTAYRNLVYTTLPQTAFGKRELHLDVFTPTAKGMYPALIMIHGGGWRSGTRSMQVPMAQMLAAKGFVTIPVEYQLSLEAKYPAAVYNIKSAIRWVKANAAKYNIDTNRIAISGCSAGGQLASLVGMTNNVLQFEGDHGNTGTGSTVKAIVDIDGVLDFLAPASLNLERKPNSPDIEWLGGSFAEKPLIWKEASAIYWAKPTTALPILFLNSGYSRFHAGQDELIGMMNEWGLYTQVHKFNVMVHPFWLFHPWVDETVDVTAAFLHKVLK</sequence>
<feature type="signal peptide" evidence="2">
    <location>
        <begin position="1"/>
        <end position="21"/>
    </location>
</feature>
<dbReference type="InterPro" id="IPR050300">
    <property type="entry name" value="GDXG_lipolytic_enzyme"/>
</dbReference>
<dbReference type="OrthoDB" id="9777975at2"/>
<comment type="caution">
    <text evidence="4">The sequence shown here is derived from an EMBL/GenBank/DDBJ whole genome shotgun (WGS) entry which is preliminary data.</text>
</comment>
<keyword evidence="1 4" id="KW-0378">Hydrolase</keyword>
<dbReference type="AlphaFoldDB" id="A0A4Q1CJ57"/>
<feature type="domain" description="BD-FAE-like" evidence="3">
    <location>
        <begin position="82"/>
        <end position="261"/>
    </location>
</feature>